<keyword evidence="1" id="KW-0472">Membrane</keyword>
<dbReference type="Proteomes" id="UP000460221">
    <property type="component" value="Unassembled WGS sequence"/>
</dbReference>
<evidence type="ECO:0000313" key="3">
    <source>
        <dbReference type="Proteomes" id="UP000460221"/>
    </source>
</evidence>
<feature type="transmembrane region" description="Helical" evidence="1">
    <location>
        <begin position="84"/>
        <end position="103"/>
    </location>
</feature>
<protein>
    <recommendedName>
        <fullName evidence="4">DUF3054 family protein</fullName>
    </recommendedName>
</protein>
<comment type="caution">
    <text evidence="2">The sequence shown here is derived from an EMBL/GenBank/DDBJ whole genome shotgun (WGS) entry which is preliminary data.</text>
</comment>
<keyword evidence="1" id="KW-1133">Transmembrane helix</keyword>
<evidence type="ECO:0008006" key="4">
    <source>
        <dbReference type="Google" id="ProtNLM"/>
    </source>
</evidence>
<dbReference type="EMBL" id="WLYK01000001">
    <property type="protein sequence ID" value="MTD12927.1"/>
    <property type="molecule type" value="Genomic_DNA"/>
</dbReference>
<sequence>MTAPFTEQQPEPVVPEPVADVRRGGPADWALVVLVCAVAALTALVSVFQLPQHLGAVPFPVSVLLVGAVLAWAPRACHGLTGSVLGAGAPVIVWFLVTAWLALTRNAMYRAPVSVSDWRMYLLIGVGVLVAAWTLGGLLGRVARPPAAPQV</sequence>
<dbReference type="AlphaFoldDB" id="A0A7K1FFP2"/>
<reference evidence="2 3" key="1">
    <citation type="submission" date="2019-11" db="EMBL/GenBank/DDBJ databases">
        <authorList>
            <person name="Jiang L.-Q."/>
        </authorList>
    </citation>
    <scope>NUCLEOTIDE SEQUENCE [LARGE SCALE GENOMIC DNA]</scope>
    <source>
        <strain evidence="2 3">YIM 132087</strain>
    </source>
</reference>
<evidence type="ECO:0000313" key="2">
    <source>
        <dbReference type="EMBL" id="MTD12927.1"/>
    </source>
</evidence>
<keyword evidence="3" id="KW-1185">Reference proteome</keyword>
<feature type="transmembrane region" description="Helical" evidence="1">
    <location>
        <begin position="54"/>
        <end position="72"/>
    </location>
</feature>
<organism evidence="2 3">
    <name type="scientific">Nakamurella alba</name>
    <dbReference type="NCBI Taxonomy" id="2665158"/>
    <lineage>
        <taxon>Bacteria</taxon>
        <taxon>Bacillati</taxon>
        <taxon>Actinomycetota</taxon>
        <taxon>Actinomycetes</taxon>
        <taxon>Nakamurellales</taxon>
        <taxon>Nakamurellaceae</taxon>
        <taxon>Nakamurella</taxon>
    </lineage>
</organism>
<dbReference type="RefSeq" id="WP_196073092.1">
    <property type="nucleotide sequence ID" value="NZ_WLYK01000001.1"/>
</dbReference>
<gene>
    <name evidence="2" type="ORF">GIS00_03075</name>
</gene>
<evidence type="ECO:0000256" key="1">
    <source>
        <dbReference type="SAM" id="Phobius"/>
    </source>
</evidence>
<proteinExistence type="predicted"/>
<keyword evidence="1" id="KW-0812">Transmembrane</keyword>
<feature type="transmembrane region" description="Helical" evidence="1">
    <location>
        <begin position="29"/>
        <end position="48"/>
    </location>
</feature>
<name>A0A7K1FFP2_9ACTN</name>
<feature type="transmembrane region" description="Helical" evidence="1">
    <location>
        <begin position="118"/>
        <end position="139"/>
    </location>
</feature>
<accession>A0A7K1FFP2</accession>